<evidence type="ECO:0000259" key="5">
    <source>
        <dbReference type="PROSITE" id="PS50948"/>
    </source>
</evidence>
<feature type="compositionally biased region" description="Low complexity" evidence="2">
    <location>
        <begin position="199"/>
        <end position="222"/>
    </location>
</feature>
<dbReference type="PROSITE" id="PS50948">
    <property type="entry name" value="PAN"/>
    <property type="match status" value="1"/>
</dbReference>
<proteinExistence type="predicted"/>
<evidence type="ECO:0000256" key="1">
    <source>
        <dbReference type="ARBA" id="ARBA00011748"/>
    </source>
</evidence>
<dbReference type="OMA" id="DGAINIC"/>
<feature type="domain" description="SUEL-type lectin" evidence="4">
    <location>
        <begin position="31"/>
        <end position="115"/>
    </location>
</feature>
<dbReference type="PANTHER" id="PTHR46780">
    <property type="entry name" value="PROTEIN EVA-1"/>
    <property type="match status" value="1"/>
</dbReference>
<dbReference type="InterPro" id="IPR043159">
    <property type="entry name" value="Lectin_gal-bd_sf"/>
</dbReference>
<evidence type="ECO:0000256" key="2">
    <source>
        <dbReference type="SAM" id="MobiDB-lite"/>
    </source>
</evidence>
<comment type="subunit">
    <text evidence="1">Homodimer; disulfide-linked.</text>
</comment>
<feature type="signal peptide" evidence="3">
    <location>
        <begin position="1"/>
        <end position="19"/>
    </location>
</feature>
<protein>
    <submittedName>
        <fullName evidence="6">Uncharacterized protein</fullName>
    </submittedName>
</protein>
<dbReference type="Pfam" id="PF02140">
    <property type="entry name" value="SUEL_Lectin"/>
    <property type="match status" value="1"/>
</dbReference>
<dbReference type="Gene3D" id="2.60.120.740">
    <property type="match status" value="1"/>
</dbReference>
<dbReference type="Pfam" id="PF00024">
    <property type="entry name" value="PAN_1"/>
    <property type="match status" value="1"/>
</dbReference>
<name>A0A7M7N9B3_STRPU</name>
<reference evidence="6" key="2">
    <citation type="submission" date="2021-01" db="UniProtKB">
        <authorList>
            <consortium name="EnsemblMetazoa"/>
        </authorList>
    </citation>
    <scope>IDENTIFICATION</scope>
</reference>
<sequence length="296" mass="31722">MGFVLHCILALFNLHVVLYAHGNACSETFVVCERETDDIDCGDGAINICTAVYGRTNPSTCVEASKTDCILDVSSEPDLASCNGQQQCTVYASNSLFGDPCPGTVKYLEITYSCQGDTTSQEETTTATTSQEETTTATTSQEETTTATTSQEETTTQPSTPQEETTTQPSTPQPQQTTTQLSTTLQQQTTIRTTEKKQVPTTTLSTTTPQTTRVQTPTTLPSGPIKQSITYRLLANNAALSASYSSNRVTSFIMCSQMCLGDASCRSFTYIGETGVCLLGQGLTVEVHQGAKSYTS</sequence>
<reference evidence="7" key="1">
    <citation type="submission" date="2015-02" db="EMBL/GenBank/DDBJ databases">
        <title>Genome sequencing for Strongylocentrotus purpuratus.</title>
        <authorList>
            <person name="Murali S."/>
            <person name="Liu Y."/>
            <person name="Vee V."/>
            <person name="English A."/>
            <person name="Wang M."/>
            <person name="Skinner E."/>
            <person name="Han Y."/>
            <person name="Muzny D.M."/>
            <person name="Worley K.C."/>
            <person name="Gibbs R.A."/>
        </authorList>
    </citation>
    <scope>NUCLEOTIDE SEQUENCE</scope>
</reference>
<dbReference type="InterPro" id="IPR003609">
    <property type="entry name" value="Pan_app"/>
</dbReference>
<accession>A0A7M7N9B3</accession>
<dbReference type="GO" id="GO:0030246">
    <property type="term" value="F:carbohydrate binding"/>
    <property type="evidence" value="ECO:0007669"/>
    <property type="project" value="InterPro"/>
</dbReference>
<dbReference type="InParanoid" id="A0A7M7N9B3"/>
<dbReference type="Proteomes" id="UP000007110">
    <property type="component" value="Unassembled WGS sequence"/>
</dbReference>
<evidence type="ECO:0000256" key="3">
    <source>
        <dbReference type="SAM" id="SignalP"/>
    </source>
</evidence>
<feature type="region of interest" description="Disordered" evidence="2">
    <location>
        <begin position="118"/>
        <end position="223"/>
    </location>
</feature>
<feature type="domain" description="Apple" evidence="5">
    <location>
        <begin position="225"/>
        <end position="296"/>
    </location>
</feature>
<dbReference type="CDD" id="cd22841">
    <property type="entry name" value="Gal_Rha_Lectin_REJ3"/>
    <property type="match status" value="1"/>
</dbReference>
<dbReference type="AlphaFoldDB" id="A0A7M7N9B3"/>
<dbReference type="EnsemblMetazoa" id="XM_030976419">
    <property type="protein sequence ID" value="XP_030832279"/>
    <property type="gene ID" value="LOC105440161"/>
</dbReference>
<dbReference type="KEGG" id="spu:105440161"/>
<keyword evidence="7" id="KW-1185">Reference proteome</keyword>
<feature type="compositionally biased region" description="Low complexity" evidence="2">
    <location>
        <begin position="118"/>
        <end position="190"/>
    </location>
</feature>
<evidence type="ECO:0000313" key="6">
    <source>
        <dbReference type="EnsemblMetazoa" id="XP_030832279"/>
    </source>
</evidence>
<dbReference type="Gene3D" id="3.50.4.10">
    <property type="entry name" value="Hepatocyte Growth Factor"/>
    <property type="match status" value="1"/>
</dbReference>
<dbReference type="OrthoDB" id="6153234at2759"/>
<dbReference type="RefSeq" id="XP_030832279.1">
    <property type="nucleotide sequence ID" value="XM_030976419.1"/>
</dbReference>
<keyword evidence="3" id="KW-0732">Signal</keyword>
<evidence type="ECO:0000259" key="4">
    <source>
        <dbReference type="PROSITE" id="PS50228"/>
    </source>
</evidence>
<dbReference type="FunFam" id="2.60.120.740:FF:000001">
    <property type="entry name" value="Adhesion G protein-coupled receptor L2"/>
    <property type="match status" value="1"/>
</dbReference>
<organism evidence="6 7">
    <name type="scientific">Strongylocentrotus purpuratus</name>
    <name type="common">Purple sea urchin</name>
    <dbReference type="NCBI Taxonomy" id="7668"/>
    <lineage>
        <taxon>Eukaryota</taxon>
        <taxon>Metazoa</taxon>
        <taxon>Echinodermata</taxon>
        <taxon>Eleutherozoa</taxon>
        <taxon>Echinozoa</taxon>
        <taxon>Echinoidea</taxon>
        <taxon>Euechinoidea</taxon>
        <taxon>Echinacea</taxon>
        <taxon>Camarodonta</taxon>
        <taxon>Echinidea</taxon>
        <taxon>Strongylocentrotidae</taxon>
        <taxon>Strongylocentrotus</taxon>
    </lineage>
</organism>
<dbReference type="SUPFAM" id="SSF57414">
    <property type="entry name" value="Hairpin loop containing domain-like"/>
    <property type="match status" value="1"/>
</dbReference>
<dbReference type="GeneID" id="105440161"/>
<evidence type="ECO:0000313" key="7">
    <source>
        <dbReference type="Proteomes" id="UP000007110"/>
    </source>
</evidence>
<dbReference type="InterPro" id="IPR000922">
    <property type="entry name" value="Lectin_gal-bd_dom"/>
</dbReference>
<feature type="chain" id="PRO_5029796535" evidence="3">
    <location>
        <begin position="20"/>
        <end position="296"/>
    </location>
</feature>
<dbReference type="PROSITE" id="PS50228">
    <property type="entry name" value="SUEL_LECTIN"/>
    <property type="match status" value="1"/>
</dbReference>